<sequence length="199" mass="22465">MLNQGIRLLPFQRSAPSRPQKPARPRRDRAPSLLSKEDRLRDNVTAFLVGNARLEPNTSCWVESFMHRYCARMPTLTRTSTRSNTFPRCFQRWLTAHPIRGNGPRSVPEATIKRLEASQTQTPVSDQYSTVPLIIARQWHERPGCNKHGGGGGGGGGFIRDGLSTHRQFESQNRKTRPHSSCSTRPCYRLLHMSKCAAS</sequence>
<name>A0ABP0XJ04_9BRYO</name>
<evidence type="ECO:0000313" key="2">
    <source>
        <dbReference type="EMBL" id="CAK9277557.1"/>
    </source>
</evidence>
<dbReference type="EMBL" id="OZ020103">
    <property type="protein sequence ID" value="CAK9277557.1"/>
    <property type="molecule type" value="Genomic_DNA"/>
</dbReference>
<evidence type="ECO:0000256" key="1">
    <source>
        <dbReference type="SAM" id="MobiDB-lite"/>
    </source>
</evidence>
<gene>
    <name evidence="2" type="ORF">CSSPJE1EN1_LOCUS23035</name>
</gene>
<accession>A0ABP0XJ04</accession>
<evidence type="ECO:0000313" key="3">
    <source>
        <dbReference type="Proteomes" id="UP001497444"/>
    </source>
</evidence>
<organism evidence="2 3">
    <name type="scientific">Sphagnum jensenii</name>
    <dbReference type="NCBI Taxonomy" id="128206"/>
    <lineage>
        <taxon>Eukaryota</taxon>
        <taxon>Viridiplantae</taxon>
        <taxon>Streptophyta</taxon>
        <taxon>Embryophyta</taxon>
        <taxon>Bryophyta</taxon>
        <taxon>Sphagnophytina</taxon>
        <taxon>Sphagnopsida</taxon>
        <taxon>Sphagnales</taxon>
        <taxon>Sphagnaceae</taxon>
        <taxon>Sphagnum</taxon>
    </lineage>
</organism>
<protein>
    <recommendedName>
        <fullName evidence="4">Transposase</fullName>
    </recommendedName>
</protein>
<keyword evidence="3" id="KW-1185">Reference proteome</keyword>
<proteinExistence type="predicted"/>
<evidence type="ECO:0008006" key="4">
    <source>
        <dbReference type="Google" id="ProtNLM"/>
    </source>
</evidence>
<dbReference type="Proteomes" id="UP001497444">
    <property type="component" value="Chromosome 8"/>
</dbReference>
<reference evidence="2" key="1">
    <citation type="submission" date="2024-02" db="EMBL/GenBank/DDBJ databases">
        <authorList>
            <consortium name="ELIXIR-Norway"/>
            <consortium name="Elixir Norway"/>
        </authorList>
    </citation>
    <scope>NUCLEOTIDE SEQUENCE</scope>
</reference>
<feature type="region of interest" description="Disordered" evidence="1">
    <location>
        <begin position="1"/>
        <end position="35"/>
    </location>
</feature>